<accession>A0AA35G6B8</accession>
<dbReference type="AlphaFoldDB" id="A0AA35G6B8"/>
<sequence length="61" mass="6297">MAPPGKVEPERGTRPLTPGAGMSTGVHRPEDDREPKAPARGVGAAGTRPEEKHSGGRRVSG</sequence>
<keyword evidence="3" id="KW-1185">Reference proteome</keyword>
<dbReference type="KEGG" id="cmic:caldi_21110"/>
<dbReference type="Proteomes" id="UP001163687">
    <property type="component" value="Chromosome"/>
</dbReference>
<proteinExistence type="predicted"/>
<name>A0AA35G6B8_9FIRM</name>
<feature type="compositionally biased region" description="Basic and acidic residues" evidence="1">
    <location>
        <begin position="27"/>
        <end position="37"/>
    </location>
</feature>
<reference evidence="2" key="1">
    <citation type="submission" date="2022-03" db="EMBL/GenBank/DDBJ databases">
        <title>Complete genome sequence of Caldinitratiruptor microaerophilus.</title>
        <authorList>
            <person name="Mukaiyama R."/>
            <person name="Nishiyama T."/>
            <person name="Ueda K."/>
        </authorList>
    </citation>
    <scope>NUCLEOTIDE SEQUENCE</scope>
    <source>
        <strain evidence="2">JCM 16183</strain>
    </source>
</reference>
<evidence type="ECO:0000256" key="1">
    <source>
        <dbReference type="SAM" id="MobiDB-lite"/>
    </source>
</evidence>
<gene>
    <name evidence="2" type="ORF">caldi_21110</name>
</gene>
<evidence type="ECO:0000313" key="2">
    <source>
        <dbReference type="EMBL" id="BDG61021.1"/>
    </source>
</evidence>
<protein>
    <submittedName>
        <fullName evidence="2">Uncharacterized protein</fullName>
    </submittedName>
</protein>
<evidence type="ECO:0000313" key="3">
    <source>
        <dbReference type="Proteomes" id="UP001163687"/>
    </source>
</evidence>
<dbReference type="EMBL" id="AP025628">
    <property type="protein sequence ID" value="BDG61021.1"/>
    <property type="molecule type" value="Genomic_DNA"/>
</dbReference>
<organism evidence="2 3">
    <name type="scientific">Caldinitratiruptor microaerophilus</name>
    <dbReference type="NCBI Taxonomy" id="671077"/>
    <lineage>
        <taxon>Bacteria</taxon>
        <taxon>Bacillati</taxon>
        <taxon>Bacillota</taxon>
        <taxon>Clostridia</taxon>
        <taxon>Eubacteriales</taxon>
        <taxon>Symbiobacteriaceae</taxon>
        <taxon>Caldinitratiruptor</taxon>
    </lineage>
</organism>
<feature type="region of interest" description="Disordered" evidence="1">
    <location>
        <begin position="1"/>
        <end position="61"/>
    </location>
</feature>